<dbReference type="GO" id="GO:0003677">
    <property type="term" value="F:DNA binding"/>
    <property type="evidence" value="ECO:0007669"/>
    <property type="project" value="UniProtKB-KW"/>
</dbReference>
<dbReference type="PANTHER" id="PTHR44688:SF16">
    <property type="entry name" value="DNA-BINDING TRANSCRIPTIONAL ACTIVATOR DEVR_DOSR"/>
    <property type="match status" value="1"/>
</dbReference>
<dbReference type="Gene3D" id="1.10.10.10">
    <property type="entry name" value="Winged helix-like DNA-binding domain superfamily/Winged helix DNA-binding domain"/>
    <property type="match status" value="1"/>
</dbReference>
<dbReference type="Gene3D" id="3.30.450.40">
    <property type="match status" value="1"/>
</dbReference>
<dbReference type="Pfam" id="PF00196">
    <property type="entry name" value="GerE"/>
    <property type="match status" value="1"/>
</dbReference>
<dbReference type="CDD" id="cd06170">
    <property type="entry name" value="LuxR_C_like"/>
    <property type="match status" value="1"/>
</dbReference>
<dbReference type="PROSITE" id="PS00622">
    <property type="entry name" value="HTH_LUXR_1"/>
    <property type="match status" value="1"/>
</dbReference>
<protein>
    <submittedName>
        <fullName evidence="5">Helix-turn-helix transcriptional regulator</fullName>
    </submittedName>
</protein>
<dbReference type="InterPro" id="IPR016032">
    <property type="entry name" value="Sig_transdc_resp-reg_C-effctor"/>
</dbReference>
<sequence>MTGGVEAIFRALSAEASDAVTVPDLGRALSDELGRIVPHDGYMLAGLDPLNRASCLFTEEHDYSEAASRRMALDDAAGAERHPFERLVAGPAKVGVAGLGAARYRHSVRLHNVSVPEGFDSEMRIGLTHARVAWGGLILVRERGGRPFSAAEAAHAQTLAEPLAAALKRFVAATPLRPSRYSLSPGVAVVGADDKVTSATPSAHEWMRLLAPVGTSADERDLTATVWNIAHLARRAGGQALSRVPTRDGWIALHGQLLEGPEAGAVAVTIQPAPGRLLLPAVSVWYGITTRERTVMQEVLQGLPTKHIARRLDLSPHTVNDHLKAIYRKTGVNSREELLTGLA</sequence>
<dbReference type="InterPro" id="IPR036388">
    <property type="entry name" value="WH-like_DNA-bd_sf"/>
</dbReference>
<dbReference type="SUPFAM" id="SSF46894">
    <property type="entry name" value="C-terminal effector domain of the bipartite response regulators"/>
    <property type="match status" value="1"/>
</dbReference>
<name>A0AAU2HB11_9ACTN</name>
<evidence type="ECO:0000256" key="2">
    <source>
        <dbReference type="ARBA" id="ARBA00023125"/>
    </source>
</evidence>
<keyword evidence="3" id="KW-0804">Transcription</keyword>
<dbReference type="GO" id="GO:0006355">
    <property type="term" value="P:regulation of DNA-templated transcription"/>
    <property type="evidence" value="ECO:0007669"/>
    <property type="project" value="InterPro"/>
</dbReference>
<organism evidence="5">
    <name type="scientific">Streptomyces sp. NBC_00060</name>
    <dbReference type="NCBI Taxonomy" id="2975636"/>
    <lineage>
        <taxon>Bacteria</taxon>
        <taxon>Bacillati</taxon>
        <taxon>Actinomycetota</taxon>
        <taxon>Actinomycetes</taxon>
        <taxon>Kitasatosporales</taxon>
        <taxon>Streptomycetaceae</taxon>
        <taxon>Streptomyces</taxon>
    </lineage>
</organism>
<gene>
    <name evidence="5" type="ORF">OHV25_33225</name>
</gene>
<dbReference type="PROSITE" id="PS50043">
    <property type="entry name" value="HTH_LUXR_2"/>
    <property type="match status" value="1"/>
</dbReference>
<dbReference type="InterPro" id="IPR029016">
    <property type="entry name" value="GAF-like_dom_sf"/>
</dbReference>
<dbReference type="AlphaFoldDB" id="A0AAU2HB11"/>
<evidence type="ECO:0000256" key="3">
    <source>
        <dbReference type="ARBA" id="ARBA00023163"/>
    </source>
</evidence>
<dbReference type="EMBL" id="CP108253">
    <property type="protein sequence ID" value="WTU44100.1"/>
    <property type="molecule type" value="Genomic_DNA"/>
</dbReference>
<evidence type="ECO:0000256" key="1">
    <source>
        <dbReference type="ARBA" id="ARBA00023015"/>
    </source>
</evidence>
<dbReference type="SMART" id="SM00421">
    <property type="entry name" value="HTH_LUXR"/>
    <property type="match status" value="1"/>
</dbReference>
<keyword evidence="2" id="KW-0238">DNA-binding</keyword>
<feature type="domain" description="HTH luxR-type" evidence="4">
    <location>
        <begin position="281"/>
        <end position="343"/>
    </location>
</feature>
<dbReference type="InterPro" id="IPR000792">
    <property type="entry name" value="Tscrpt_reg_LuxR_C"/>
</dbReference>
<dbReference type="PRINTS" id="PR00038">
    <property type="entry name" value="HTHLUXR"/>
</dbReference>
<evidence type="ECO:0000313" key="5">
    <source>
        <dbReference type="EMBL" id="WTU44100.1"/>
    </source>
</evidence>
<keyword evidence="1" id="KW-0805">Transcription regulation</keyword>
<dbReference type="PANTHER" id="PTHR44688">
    <property type="entry name" value="DNA-BINDING TRANSCRIPTIONAL ACTIVATOR DEVR_DOSR"/>
    <property type="match status" value="1"/>
</dbReference>
<accession>A0AAU2HB11</accession>
<proteinExistence type="predicted"/>
<reference evidence="5" key="1">
    <citation type="submission" date="2022-10" db="EMBL/GenBank/DDBJ databases">
        <title>The complete genomes of actinobacterial strains from the NBC collection.</title>
        <authorList>
            <person name="Joergensen T.S."/>
            <person name="Alvarez Arevalo M."/>
            <person name="Sterndorff E.B."/>
            <person name="Faurdal D."/>
            <person name="Vuksanovic O."/>
            <person name="Mourched A.-S."/>
            <person name="Charusanti P."/>
            <person name="Shaw S."/>
            <person name="Blin K."/>
            <person name="Weber T."/>
        </authorList>
    </citation>
    <scope>NUCLEOTIDE SEQUENCE</scope>
    <source>
        <strain evidence="5">NBC_00060</strain>
    </source>
</reference>
<evidence type="ECO:0000259" key="4">
    <source>
        <dbReference type="PROSITE" id="PS50043"/>
    </source>
</evidence>